<proteinExistence type="predicted"/>
<evidence type="ECO:0000313" key="2">
    <source>
        <dbReference type="Proteomes" id="UP000582231"/>
    </source>
</evidence>
<dbReference type="AlphaFoldDB" id="A0A852RYY7"/>
<organism evidence="1 2">
    <name type="scientific">Nocardioides kongjuensis</name>
    <dbReference type="NCBI Taxonomy" id="349522"/>
    <lineage>
        <taxon>Bacteria</taxon>
        <taxon>Bacillati</taxon>
        <taxon>Actinomycetota</taxon>
        <taxon>Actinomycetes</taxon>
        <taxon>Propionibacteriales</taxon>
        <taxon>Nocardioidaceae</taxon>
        <taxon>Nocardioides</taxon>
    </lineage>
</organism>
<gene>
    <name evidence="1" type="ORF">BJ958_004590</name>
</gene>
<sequence length="219" mass="22730">MPIARSTVVGATTGVLLLAGAVGFGVGLPKVVDDPAAVPTLPTKLDNRFVALQAITPEQAGATSPDQAAQIKTFTDRAAKSEAETRKILVKQYDAAAVRAYIDVPAASASSQSIPAQIAVTVIPGDAGLVNPSGPFVVDESGSHYTLEVIHGSHCAVAWNEPVDQTAGTPTGQKPTGADYRVQCRKEVDGLTYDLYTNGLTPNEVASYVDKVLELTGKA</sequence>
<comment type="caution">
    <text evidence="1">The sequence shown here is derived from an EMBL/GenBank/DDBJ whole genome shotgun (WGS) entry which is preliminary data.</text>
</comment>
<dbReference type="RefSeq" id="WP_179729142.1">
    <property type="nucleotide sequence ID" value="NZ_BAABEF010000001.1"/>
</dbReference>
<dbReference type="Proteomes" id="UP000582231">
    <property type="component" value="Unassembled WGS sequence"/>
</dbReference>
<evidence type="ECO:0000313" key="1">
    <source>
        <dbReference type="EMBL" id="NYD33044.1"/>
    </source>
</evidence>
<accession>A0A852RYY7</accession>
<dbReference type="EMBL" id="JACCBF010000001">
    <property type="protein sequence ID" value="NYD33044.1"/>
    <property type="molecule type" value="Genomic_DNA"/>
</dbReference>
<keyword evidence="2" id="KW-1185">Reference proteome</keyword>
<protein>
    <submittedName>
        <fullName evidence="1">Uncharacterized protein</fullName>
    </submittedName>
</protein>
<name>A0A852RYY7_9ACTN</name>
<reference evidence="1 2" key="1">
    <citation type="submission" date="2020-07" db="EMBL/GenBank/DDBJ databases">
        <title>Sequencing the genomes of 1000 actinobacteria strains.</title>
        <authorList>
            <person name="Klenk H.-P."/>
        </authorList>
    </citation>
    <scope>NUCLEOTIDE SEQUENCE [LARGE SCALE GENOMIC DNA]</scope>
    <source>
        <strain evidence="1 2">DSM 19082</strain>
    </source>
</reference>